<organism evidence="2 3">
    <name type="scientific">Chryseobacterium gallinarum</name>
    <dbReference type="NCBI Taxonomy" id="1324352"/>
    <lineage>
        <taxon>Bacteria</taxon>
        <taxon>Pseudomonadati</taxon>
        <taxon>Bacteroidota</taxon>
        <taxon>Flavobacteriia</taxon>
        <taxon>Flavobacteriales</taxon>
        <taxon>Weeksellaceae</taxon>
        <taxon>Chryseobacterium group</taxon>
        <taxon>Chryseobacterium</taxon>
    </lineage>
</organism>
<evidence type="ECO:0000313" key="3">
    <source>
        <dbReference type="Proteomes" id="UP000501570"/>
    </source>
</evidence>
<protein>
    <recommendedName>
        <fullName evidence="4">EpsG family protein</fullName>
    </recommendedName>
</protein>
<feature type="transmembrane region" description="Helical" evidence="1">
    <location>
        <begin position="6"/>
        <end position="25"/>
    </location>
</feature>
<keyword evidence="1" id="KW-0472">Membrane</keyword>
<dbReference type="Proteomes" id="UP000501570">
    <property type="component" value="Chromosome"/>
</dbReference>
<keyword evidence="1" id="KW-1133">Transmembrane helix</keyword>
<evidence type="ECO:0000313" key="2">
    <source>
        <dbReference type="EMBL" id="QIY92591.1"/>
    </source>
</evidence>
<feature type="transmembrane region" description="Helical" evidence="1">
    <location>
        <begin position="299"/>
        <end position="315"/>
    </location>
</feature>
<feature type="transmembrane region" description="Helical" evidence="1">
    <location>
        <begin position="274"/>
        <end position="292"/>
    </location>
</feature>
<feature type="transmembrane region" description="Helical" evidence="1">
    <location>
        <begin position="350"/>
        <end position="371"/>
    </location>
</feature>
<feature type="transmembrane region" description="Helical" evidence="1">
    <location>
        <begin position="182"/>
        <end position="205"/>
    </location>
</feature>
<evidence type="ECO:0000256" key="1">
    <source>
        <dbReference type="SAM" id="Phobius"/>
    </source>
</evidence>
<sequence>MRQINIISILLALISPFLALPTLLYGVIKKNGLSITLFVIFLGFLSYLFIPNYTDDKTRYIEIYWNFKNWDLISFIGLFYNVVSRDFILQTFLKIASELDIKPQVVFFIVTVTVIGIVFKIWKEITIKLGFNNTESTISMLLIFTSVSLLDLFSGTRFMFASGVALYGYFQGFIMNKKWQPYIWLLIAINIHFSLIVFVGGYIIVKLLINKTMLIKAIFLTSFIFLFLPKDILVEILNILGLGGALASKGDAYISSNKDFSENYFKESGTAGVIIYFFQVLWIFMMYIYMVVHIKSNKIHHLLLFLLIAILNIFYSTTTVYLRYSLFIKLILGMVLLIDMKNYNSKKVTIYFITSFVFILITQIIIARYNIEASYTKNSFFLLDILFQKPVTTNDVIY</sequence>
<keyword evidence="3" id="KW-1185">Reference proteome</keyword>
<dbReference type="InterPro" id="IPR049458">
    <property type="entry name" value="EpsG-like"/>
</dbReference>
<reference evidence="2 3" key="1">
    <citation type="submission" date="2019-09" db="EMBL/GenBank/DDBJ databases">
        <title>FDA dAtabase for Regulatory Grade micrObial Sequences (FDA-ARGOS): Supporting development and validation of Infectious Disease Dx tests.</title>
        <authorList>
            <person name="Sciortino C."/>
            <person name="Tallon L."/>
            <person name="Sadzewicz L."/>
            <person name="Vavikolanu K."/>
            <person name="Mehta A."/>
            <person name="Aluvathingal J."/>
            <person name="Nadendla S."/>
            <person name="Nandy P."/>
            <person name="Geyer C."/>
            <person name="Yan Y."/>
            <person name="Sichtig H."/>
        </authorList>
    </citation>
    <scope>NUCLEOTIDE SEQUENCE [LARGE SCALE GENOMIC DNA]</scope>
    <source>
        <strain evidence="2 3">FDAARGOS_636</strain>
    </source>
</reference>
<evidence type="ECO:0008006" key="4">
    <source>
        <dbReference type="Google" id="ProtNLM"/>
    </source>
</evidence>
<accession>A0ABX6KWB4</accession>
<dbReference type="EMBL" id="CP050995">
    <property type="protein sequence ID" value="QIY92591.1"/>
    <property type="molecule type" value="Genomic_DNA"/>
</dbReference>
<keyword evidence="1" id="KW-0812">Transmembrane</keyword>
<dbReference type="Pfam" id="PF14897">
    <property type="entry name" value="EpsG"/>
    <property type="match status" value="1"/>
</dbReference>
<feature type="transmembrane region" description="Helical" evidence="1">
    <location>
        <begin position="70"/>
        <end position="93"/>
    </location>
</feature>
<proteinExistence type="predicted"/>
<gene>
    <name evidence="2" type="ORF">FOB44_18885</name>
</gene>
<feature type="transmembrane region" description="Helical" evidence="1">
    <location>
        <begin position="105"/>
        <end position="122"/>
    </location>
</feature>
<dbReference type="RefSeq" id="WP_168239471.1">
    <property type="nucleotide sequence ID" value="NZ_CP050995.1"/>
</dbReference>
<feature type="transmembrane region" description="Helical" evidence="1">
    <location>
        <begin position="32"/>
        <end position="50"/>
    </location>
</feature>
<name>A0ABX6KWB4_CHRGL</name>
<feature type="transmembrane region" description="Helical" evidence="1">
    <location>
        <begin position="211"/>
        <end position="229"/>
    </location>
</feature>
<feature type="transmembrane region" description="Helical" evidence="1">
    <location>
        <begin position="142"/>
        <end position="170"/>
    </location>
</feature>